<proteinExistence type="predicted"/>
<organism evidence="3 4">
    <name type="scientific">Monoraphidium neglectum</name>
    <dbReference type="NCBI Taxonomy" id="145388"/>
    <lineage>
        <taxon>Eukaryota</taxon>
        <taxon>Viridiplantae</taxon>
        <taxon>Chlorophyta</taxon>
        <taxon>core chlorophytes</taxon>
        <taxon>Chlorophyceae</taxon>
        <taxon>CS clade</taxon>
        <taxon>Sphaeropleales</taxon>
        <taxon>Selenastraceae</taxon>
        <taxon>Monoraphidium</taxon>
    </lineage>
</organism>
<keyword evidence="1" id="KW-0175">Coiled coil</keyword>
<dbReference type="KEGG" id="mng:MNEG_7980"/>
<keyword evidence="4" id="KW-1185">Reference proteome</keyword>
<name>A0A0D2KXF3_9CHLO</name>
<dbReference type="AlphaFoldDB" id="A0A0D2KXF3"/>
<sequence length="483" mass="50911">MLPFSLSRTRAYNDRVKNLTAALGAEATRSSQAQPWHGRRREPGLDETQLLSERSVEAFLREPLAGLLARSSAPETGPTPVGREEALALEARLARLLPPGAALALQARHSAAAEQHAPGAPPRQRPGALMGNAAGSFVACACKEEGGKDTGDTARRQERQQQALPEAASPLLLAAFSALDALLRDAANQVPVAVGCAERGRVLEGLRLRYAELLNAMALALGCCERRSFGLQASLDAARAAALTAEGRAAAAAAAAADARREAEGVAEAAEAAGAEGEARAEGGERAAAALRRRVQALEEAAEQLEQQLSAERADTERQLLGQRAEAEAALAAAEARADDLLERLRFAERQAGHYRDKLGAALTARRPPGRDADSQTDPLPAPPPAPRPTSRRPAALQHALEEVADAVEGAEETDEDVEPQATPFAALLRRAAASKATRSRQWTVKTAGLLFADKAAADAAADAAGARRAQLGPFFLDWHMHR</sequence>
<protein>
    <submittedName>
        <fullName evidence="3">Uncharacterized protein</fullName>
    </submittedName>
</protein>
<reference evidence="3 4" key="1">
    <citation type="journal article" date="2013" name="BMC Genomics">
        <title>Reconstruction of the lipid metabolism for the microalga Monoraphidium neglectum from its genome sequence reveals characteristics suitable for biofuel production.</title>
        <authorList>
            <person name="Bogen C."/>
            <person name="Al-Dilaimi A."/>
            <person name="Albersmeier A."/>
            <person name="Wichmann J."/>
            <person name="Grundmann M."/>
            <person name="Rupp O."/>
            <person name="Lauersen K.J."/>
            <person name="Blifernez-Klassen O."/>
            <person name="Kalinowski J."/>
            <person name="Goesmann A."/>
            <person name="Mussgnug J.H."/>
            <person name="Kruse O."/>
        </authorList>
    </citation>
    <scope>NUCLEOTIDE SEQUENCE [LARGE SCALE GENOMIC DNA]</scope>
    <source>
        <strain evidence="3 4">SAG 48.87</strain>
    </source>
</reference>
<dbReference type="GeneID" id="25740856"/>
<dbReference type="Proteomes" id="UP000054498">
    <property type="component" value="Unassembled WGS sequence"/>
</dbReference>
<gene>
    <name evidence="3" type="ORF">MNEG_7980</name>
</gene>
<feature type="coiled-coil region" evidence="1">
    <location>
        <begin position="281"/>
        <end position="358"/>
    </location>
</feature>
<dbReference type="STRING" id="145388.A0A0D2KXF3"/>
<feature type="region of interest" description="Disordered" evidence="2">
    <location>
        <begin position="358"/>
        <end position="394"/>
    </location>
</feature>
<feature type="region of interest" description="Disordered" evidence="2">
    <location>
        <begin position="24"/>
        <end position="50"/>
    </location>
</feature>
<dbReference type="RefSeq" id="XP_013898998.1">
    <property type="nucleotide sequence ID" value="XM_014043544.1"/>
</dbReference>
<evidence type="ECO:0000256" key="2">
    <source>
        <dbReference type="SAM" id="MobiDB-lite"/>
    </source>
</evidence>
<accession>A0A0D2KXF3</accession>
<dbReference type="EMBL" id="KK101687">
    <property type="protein sequence ID" value="KIY99978.1"/>
    <property type="molecule type" value="Genomic_DNA"/>
</dbReference>
<feature type="region of interest" description="Disordered" evidence="2">
    <location>
        <begin position="107"/>
        <end position="128"/>
    </location>
</feature>
<evidence type="ECO:0000256" key="1">
    <source>
        <dbReference type="SAM" id="Coils"/>
    </source>
</evidence>
<evidence type="ECO:0000313" key="4">
    <source>
        <dbReference type="Proteomes" id="UP000054498"/>
    </source>
</evidence>
<feature type="non-terminal residue" evidence="3">
    <location>
        <position position="483"/>
    </location>
</feature>
<evidence type="ECO:0000313" key="3">
    <source>
        <dbReference type="EMBL" id="KIY99978.1"/>
    </source>
</evidence>